<evidence type="ECO:0000259" key="2">
    <source>
        <dbReference type="Pfam" id="PF07905"/>
    </source>
</evidence>
<comment type="caution">
    <text evidence="5">The sequence shown here is derived from an EMBL/GenBank/DDBJ whole genome shotgun (WGS) entry which is preliminary data.</text>
</comment>
<dbReference type="Pfam" id="PF17853">
    <property type="entry name" value="GGDEF_2"/>
    <property type="match status" value="1"/>
</dbReference>
<evidence type="ECO:0000313" key="5">
    <source>
        <dbReference type="EMBL" id="NYE95436.1"/>
    </source>
</evidence>
<dbReference type="InterPro" id="IPR041522">
    <property type="entry name" value="CdaR_GGDEF"/>
</dbReference>
<name>A0A7Y9S7X6_9MICC</name>
<evidence type="ECO:0000259" key="4">
    <source>
        <dbReference type="Pfam" id="PF17853"/>
    </source>
</evidence>
<dbReference type="InterPro" id="IPR051448">
    <property type="entry name" value="CdaR-like_regulators"/>
</dbReference>
<dbReference type="Pfam" id="PF13556">
    <property type="entry name" value="HTH_30"/>
    <property type="match status" value="1"/>
</dbReference>
<dbReference type="RefSeq" id="WP_179389220.1">
    <property type="nucleotide sequence ID" value="NZ_JACBYQ010000002.1"/>
</dbReference>
<organism evidence="5 6">
    <name type="scientific">Psychromicrobium silvestre</name>
    <dbReference type="NCBI Taxonomy" id="1645614"/>
    <lineage>
        <taxon>Bacteria</taxon>
        <taxon>Bacillati</taxon>
        <taxon>Actinomycetota</taxon>
        <taxon>Actinomycetes</taxon>
        <taxon>Micrococcales</taxon>
        <taxon>Micrococcaceae</taxon>
        <taxon>Psychromicrobium</taxon>
    </lineage>
</organism>
<feature type="domain" description="PucR C-terminal helix-turn-helix" evidence="3">
    <location>
        <begin position="418"/>
        <end position="475"/>
    </location>
</feature>
<evidence type="ECO:0000259" key="3">
    <source>
        <dbReference type="Pfam" id="PF13556"/>
    </source>
</evidence>
<sequence length="480" mass="50952">MSITLRTLLDDPSLALKNLGSAAKTLDSAIAWVAVTELENPQPFLSGAELVLTTGARLNTAAAQRVFVRQVQRSGAVGIGFGTGLGHDSVPQALLAEANRWAVPVLEIPYQTPFLAIGKLVADALSTEHYAKLEGLLAAHQLLVQSLLSSSAGNGGGLASLLGTLRTMVGADVVLEQFHAQIFSSTPGSVPDDDHWLPVPVPTGKRDACTLWLRKPFRDNGVVDYAKSLVSVELANQVQRRQDSRQLAGQVLQDVLRGALPEADIAARLRGVQIDPSAKNLILLVTAPERKRSVLAGMVLPPAFDAGIAAVVEDELLVVLPASGLNAVSLAGKLSRYLHGAGIPASVGIGGAYAQANGLRWSYFEAREAAGRGLEVNEPERLSLTSLLLASEDVPMADMATETLGPLVQFDAEHGSELMLTLESYLQLNGSLAAVADSLSLHRNTVRYRLTQIAELTGFDPATTADRVQLWLALSVRRLS</sequence>
<protein>
    <submittedName>
        <fullName evidence="5">Purine catabolism regulator</fullName>
    </submittedName>
</protein>
<dbReference type="InterPro" id="IPR042070">
    <property type="entry name" value="PucR_C-HTH_sf"/>
</dbReference>
<gene>
    <name evidence="5" type="ORF">FHU41_001686</name>
</gene>
<dbReference type="PANTHER" id="PTHR33744:SF7">
    <property type="entry name" value="PUCR FAMILY TRANSCRIPTIONAL REGULATOR"/>
    <property type="match status" value="1"/>
</dbReference>
<dbReference type="InterPro" id="IPR025736">
    <property type="entry name" value="PucR_C-HTH_dom"/>
</dbReference>
<dbReference type="Pfam" id="PF07905">
    <property type="entry name" value="PucR"/>
    <property type="match status" value="1"/>
</dbReference>
<dbReference type="EMBL" id="JACBYQ010000002">
    <property type="protein sequence ID" value="NYE95436.1"/>
    <property type="molecule type" value="Genomic_DNA"/>
</dbReference>
<keyword evidence="6" id="KW-1185">Reference proteome</keyword>
<evidence type="ECO:0000313" key="6">
    <source>
        <dbReference type="Proteomes" id="UP000521748"/>
    </source>
</evidence>
<proteinExistence type="inferred from homology"/>
<comment type="similarity">
    <text evidence="1">Belongs to the CdaR family.</text>
</comment>
<dbReference type="AlphaFoldDB" id="A0A7Y9S7X6"/>
<feature type="domain" description="CdaR GGDEF-like" evidence="4">
    <location>
        <begin position="261"/>
        <end position="370"/>
    </location>
</feature>
<dbReference type="PANTHER" id="PTHR33744">
    <property type="entry name" value="CARBOHYDRATE DIACID REGULATOR"/>
    <property type="match status" value="1"/>
</dbReference>
<evidence type="ECO:0000256" key="1">
    <source>
        <dbReference type="ARBA" id="ARBA00006754"/>
    </source>
</evidence>
<accession>A0A7Y9S7X6</accession>
<dbReference type="Proteomes" id="UP000521748">
    <property type="component" value="Unassembled WGS sequence"/>
</dbReference>
<feature type="domain" description="Purine catabolism PurC-like" evidence="2">
    <location>
        <begin position="8"/>
        <end position="124"/>
    </location>
</feature>
<dbReference type="InterPro" id="IPR012914">
    <property type="entry name" value="PucR_dom"/>
</dbReference>
<reference evidence="5 6" key="1">
    <citation type="submission" date="2020-07" db="EMBL/GenBank/DDBJ databases">
        <title>Sequencing the genomes of 1000 actinobacteria strains.</title>
        <authorList>
            <person name="Klenk H.-P."/>
        </authorList>
    </citation>
    <scope>NUCLEOTIDE SEQUENCE [LARGE SCALE GENOMIC DNA]</scope>
    <source>
        <strain evidence="5 6">DSM 102047</strain>
    </source>
</reference>
<dbReference type="Gene3D" id="1.10.10.2840">
    <property type="entry name" value="PucR C-terminal helix-turn-helix domain"/>
    <property type="match status" value="1"/>
</dbReference>